<evidence type="ECO:0000313" key="3">
    <source>
        <dbReference type="Proteomes" id="UP000196240"/>
    </source>
</evidence>
<name>A0A1R7QGA6_ACIJO</name>
<proteinExistence type="predicted"/>
<protein>
    <submittedName>
        <fullName evidence="1">Uncharacterized protein</fullName>
    </submittedName>
</protein>
<sequence>MKSSVKENCFTLKCRLLTTFKFGANLIALGKVTVRIVDAGTMLTVAATLYPI</sequence>
<evidence type="ECO:0000313" key="1">
    <source>
        <dbReference type="EMBL" id="SJX23322.1"/>
    </source>
</evidence>
<dbReference type="EMBL" id="UFRV01000006">
    <property type="protein sequence ID" value="SUU00625.1"/>
    <property type="molecule type" value="Genomic_DNA"/>
</dbReference>
<reference evidence="2 4" key="2">
    <citation type="submission" date="2018-06" db="EMBL/GenBank/DDBJ databases">
        <authorList>
            <consortium name="Pathogen Informatics"/>
            <person name="Doyle S."/>
        </authorList>
    </citation>
    <scope>NUCLEOTIDE SEQUENCE [LARGE SCALE GENOMIC DNA]</scope>
    <source>
        <strain evidence="2 4">NCTC10308</strain>
    </source>
</reference>
<evidence type="ECO:0000313" key="2">
    <source>
        <dbReference type="EMBL" id="SUU00625.1"/>
    </source>
</evidence>
<reference evidence="1 3" key="1">
    <citation type="submission" date="2017-02" db="EMBL/GenBank/DDBJ databases">
        <authorList>
            <person name="Peterson S.W."/>
        </authorList>
    </citation>
    <scope>NUCLEOTIDE SEQUENCE [LARGE SCALE GENOMIC DNA]</scope>
    <source>
        <strain evidence="1">C6</strain>
    </source>
</reference>
<dbReference type="Proteomes" id="UP000254227">
    <property type="component" value="Unassembled WGS sequence"/>
</dbReference>
<gene>
    <name evidence="1" type="ORF">ACNJC6_02981</name>
    <name evidence="2" type="ORF">NCTC10308_03659</name>
</gene>
<dbReference type="Proteomes" id="UP000196240">
    <property type="component" value="Unassembled WGS sequence"/>
</dbReference>
<dbReference type="AlphaFoldDB" id="A0A1R7QGA6"/>
<accession>A0A1R7QGA6</accession>
<organism evidence="1 3">
    <name type="scientific">Acinetobacter johnsonii</name>
    <dbReference type="NCBI Taxonomy" id="40214"/>
    <lineage>
        <taxon>Bacteria</taxon>
        <taxon>Pseudomonadati</taxon>
        <taxon>Pseudomonadota</taxon>
        <taxon>Gammaproteobacteria</taxon>
        <taxon>Moraxellales</taxon>
        <taxon>Moraxellaceae</taxon>
        <taxon>Acinetobacter</taxon>
    </lineage>
</organism>
<evidence type="ECO:0000313" key="4">
    <source>
        <dbReference type="Proteomes" id="UP000254227"/>
    </source>
</evidence>
<dbReference type="EMBL" id="FUUY01000012">
    <property type="protein sequence ID" value="SJX23322.1"/>
    <property type="molecule type" value="Genomic_DNA"/>
</dbReference>